<proteinExistence type="predicted"/>
<feature type="compositionally biased region" description="Basic and acidic residues" evidence="5">
    <location>
        <begin position="374"/>
        <end position="386"/>
    </location>
</feature>
<keyword evidence="9" id="KW-1185">Reference proteome</keyword>
<dbReference type="RefSeq" id="WP_246951887.1">
    <property type="nucleotide sequence ID" value="NZ_JALKII010000005.1"/>
</dbReference>
<feature type="chain" id="PRO_5047055753" evidence="6">
    <location>
        <begin position="25"/>
        <end position="455"/>
    </location>
</feature>
<dbReference type="SUPFAM" id="SSF53187">
    <property type="entry name" value="Zn-dependent exopeptidases"/>
    <property type="match status" value="1"/>
</dbReference>
<feature type="domain" description="Succinylglutamate desuccinylase/Aspartoacylase catalytic" evidence="7">
    <location>
        <begin position="101"/>
        <end position="279"/>
    </location>
</feature>
<dbReference type="Proteomes" id="UP001165524">
    <property type="component" value="Unassembled WGS sequence"/>
</dbReference>
<feature type="compositionally biased region" description="Low complexity" evidence="5">
    <location>
        <begin position="387"/>
        <end position="411"/>
    </location>
</feature>
<evidence type="ECO:0000256" key="1">
    <source>
        <dbReference type="ARBA" id="ARBA00001947"/>
    </source>
</evidence>
<evidence type="ECO:0000256" key="6">
    <source>
        <dbReference type="SAM" id="SignalP"/>
    </source>
</evidence>
<dbReference type="PANTHER" id="PTHR37326:SF2">
    <property type="entry name" value="SUCCINYLGLUTAMATE DESUCCINYLASE_ASPARTOACYLASE FAMILY PROTEIN"/>
    <property type="match status" value="1"/>
</dbReference>
<organism evidence="8 9">
    <name type="scientific">Alcanivorax quisquiliarum</name>
    <dbReference type="NCBI Taxonomy" id="2933565"/>
    <lineage>
        <taxon>Bacteria</taxon>
        <taxon>Pseudomonadati</taxon>
        <taxon>Pseudomonadota</taxon>
        <taxon>Gammaproteobacteria</taxon>
        <taxon>Oceanospirillales</taxon>
        <taxon>Alcanivoracaceae</taxon>
        <taxon>Alcanivorax</taxon>
    </lineage>
</organism>
<evidence type="ECO:0000313" key="8">
    <source>
        <dbReference type="EMBL" id="MCK0537861.1"/>
    </source>
</evidence>
<evidence type="ECO:0000256" key="2">
    <source>
        <dbReference type="ARBA" id="ARBA00022723"/>
    </source>
</evidence>
<dbReference type="EMBL" id="JALKII010000005">
    <property type="protein sequence ID" value="MCK0537861.1"/>
    <property type="molecule type" value="Genomic_DNA"/>
</dbReference>
<keyword evidence="2" id="KW-0479">Metal-binding</keyword>
<dbReference type="InterPro" id="IPR053138">
    <property type="entry name" value="N-alpha-Ac-DABA_deacetylase"/>
</dbReference>
<dbReference type="CDD" id="cd06251">
    <property type="entry name" value="M14_ASTE_ASPA-like"/>
    <property type="match status" value="1"/>
</dbReference>
<gene>
    <name evidence="8" type="ORF">MU846_09075</name>
</gene>
<evidence type="ECO:0000256" key="4">
    <source>
        <dbReference type="ARBA" id="ARBA00022833"/>
    </source>
</evidence>
<evidence type="ECO:0000256" key="5">
    <source>
        <dbReference type="SAM" id="MobiDB-lite"/>
    </source>
</evidence>
<feature type="compositionally biased region" description="Pro residues" evidence="5">
    <location>
        <begin position="436"/>
        <end position="446"/>
    </location>
</feature>
<evidence type="ECO:0000256" key="3">
    <source>
        <dbReference type="ARBA" id="ARBA00022801"/>
    </source>
</evidence>
<dbReference type="PANTHER" id="PTHR37326">
    <property type="entry name" value="BLL3975 PROTEIN"/>
    <property type="match status" value="1"/>
</dbReference>
<comment type="caution">
    <text evidence="8">The sequence shown here is derived from an EMBL/GenBank/DDBJ whole genome shotgun (WGS) entry which is preliminary data.</text>
</comment>
<keyword evidence="6" id="KW-0732">Signal</keyword>
<keyword evidence="4" id="KW-0862">Zinc</keyword>
<evidence type="ECO:0000259" key="7">
    <source>
        <dbReference type="Pfam" id="PF24827"/>
    </source>
</evidence>
<comment type="cofactor">
    <cofactor evidence="1">
        <name>Zn(2+)</name>
        <dbReference type="ChEBI" id="CHEBI:29105"/>
    </cofactor>
</comment>
<dbReference type="Pfam" id="PF24827">
    <property type="entry name" value="AstE_AspA_cat"/>
    <property type="match status" value="1"/>
</dbReference>
<dbReference type="Gene3D" id="3.40.630.10">
    <property type="entry name" value="Zn peptidases"/>
    <property type="match status" value="1"/>
</dbReference>
<reference evidence="8" key="1">
    <citation type="submission" date="2022-04" db="EMBL/GenBank/DDBJ databases">
        <title>Alcanivorax sp. CY1518 draft genome sequence.</title>
        <authorList>
            <person name="Zhao G."/>
            <person name="An M."/>
        </authorList>
    </citation>
    <scope>NUCLEOTIDE SEQUENCE</scope>
    <source>
        <strain evidence="8">CY1518</strain>
    </source>
</reference>
<feature type="signal peptide" evidence="6">
    <location>
        <begin position="1"/>
        <end position="24"/>
    </location>
</feature>
<feature type="compositionally biased region" description="Acidic residues" evidence="5">
    <location>
        <begin position="412"/>
        <end position="423"/>
    </location>
</feature>
<keyword evidence="3" id="KW-0378">Hydrolase</keyword>
<sequence length="455" mass="47904">MKTIRGAVCGALACAASLSWPALATEVEDDDAAQPAPLQVISTAAPDAAEVTEVDGRPAPLALLGDAVKAGEFDTLYWAPAQTFASIATPVPVLVAHGSRPGPTVCLTAAIHGDELNGIEMVRRLMYQLEPANLSGSVIGIPIVNLDGFRRGERYLADRRDLNRYFPGTPTGSSAARVAHSLFSEIIVHCQFLVDLHTGSLRRVNHAQLRGDMTQPEIVEFARTFGGITVLHGTAASGTLRGAAAKAGIPTVTMEAGGPNRLEEDAVDSGVKAIETMLDNLGMRKTRRFWSSPQPVFYESQWLRADQGGILMSKVRLNEQVRRGQVLGTVTDPVTNTGSAIIAPFNGRLLGMAENQVVHTGFAAYHLGVEKAPEEVQQEAAREEAARAAQAVTDTDAPATSDDGAATLNDAAADDAAADDLDGGEPPAAGAEPEPEPAPQPEPAPEPEPEDHNAE</sequence>
<feature type="region of interest" description="Disordered" evidence="5">
    <location>
        <begin position="374"/>
        <end position="455"/>
    </location>
</feature>
<name>A0ABT0E7P8_9GAMM</name>
<accession>A0ABT0E7P8</accession>
<protein>
    <submittedName>
        <fullName evidence="8">Succinylglutamate desuccinylase/aspartoacylase family protein</fullName>
    </submittedName>
</protein>
<evidence type="ECO:0000313" key="9">
    <source>
        <dbReference type="Proteomes" id="UP001165524"/>
    </source>
</evidence>
<dbReference type="InterPro" id="IPR055438">
    <property type="entry name" value="AstE_AspA_cat"/>
</dbReference>